<protein>
    <submittedName>
        <fullName evidence="1">Uncharacterized protein</fullName>
    </submittedName>
</protein>
<name>A0A4Y2CTB0_ARAVE</name>
<evidence type="ECO:0000313" key="1">
    <source>
        <dbReference type="EMBL" id="GBM07593.1"/>
    </source>
</evidence>
<proteinExistence type="predicted"/>
<keyword evidence="2" id="KW-1185">Reference proteome</keyword>
<reference evidence="1 2" key="1">
    <citation type="journal article" date="2019" name="Sci. Rep.">
        <title>Orb-weaving spider Araneus ventricosus genome elucidates the spidroin gene catalogue.</title>
        <authorList>
            <person name="Kono N."/>
            <person name="Nakamura H."/>
            <person name="Ohtoshi R."/>
            <person name="Moran D.A.P."/>
            <person name="Shinohara A."/>
            <person name="Yoshida Y."/>
            <person name="Fujiwara M."/>
            <person name="Mori M."/>
            <person name="Tomita M."/>
            <person name="Arakawa K."/>
        </authorList>
    </citation>
    <scope>NUCLEOTIDE SEQUENCE [LARGE SCALE GENOMIC DNA]</scope>
</reference>
<organism evidence="1 2">
    <name type="scientific">Araneus ventricosus</name>
    <name type="common">Orbweaver spider</name>
    <name type="synonym">Epeira ventricosa</name>
    <dbReference type="NCBI Taxonomy" id="182803"/>
    <lineage>
        <taxon>Eukaryota</taxon>
        <taxon>Metazoa</taxon>
        <taxon>Ecdysozoa</taxon>
        <taxon>Arthropoda</taxon>
        <taxon>Chelicerata</taxon>
        <taxon>Arachnida</taxon>
        <taxon>Araneae</taxon>
        <taxon>Araneomorphae</taxon>
        <taxon>Entelegynae</taxon>
        <taxon>Araneoidea</taxon>
        <taxon>Araneidae</taxon>
        <taxon>Araneus</taxon>
    </lineage>
</organism>
<evidence type="ECO:0000313" key="2">
    <source>
        <dbReference type="Proteomes" id="UP000499080"/>
    </source>
</evidence>
<dbReference type="AlphaFoldDB" id="A0A4Y2CTB0"/>
<accession>A0A4Y2CTB0</accession>
<gene>
    <name evidence="1" type="ORF">AVEN_230029_1</name>
</gene>
<sequence>MSLPGNSSLMVGKRHLQRFLLTIEGDHPMISSVGDHFGDFGNKTKILKNARIFAIPLIEAEIRLLPEICMWRHALSERLQIRGSMDRLGACLIVLVMIDWDRLWIANAFGISL</sequence>
<comment type="caution">
    <text evidence="1">The sequence shown here is derived from an EMBL/GenBank/DDBJ whole genome shotgun (WGS) entry which is preliminary data.</text>
</comment>
<dbReference type="EMBL" id="BGPR01000244">
    <property type="protein sequence ID" value="GBM07593.1"/>
    <property type="molecule type" value="Genomic_DNA"/>
</dbReference>
<dbReference type="Proteomes" id="UP000499080">
    <property type="component" value="Unassembled WGS sequence"/>
</dbReference>